<protein>
    <submittedName>
        <fullName evidence="4">ATPase dynein-related AAA domain-containing protein</fullName>
    </submittedName>
</protein>
<proteinExistence type="predicted"/>
<dbReference type="WBParaSite" id="PDA_v2.g19742.t1">
    <property type="protein sequence ID" value="PDA_v2.g19742.t1"/>
    <property type="gene ID" value="PDA_v2.g19742"/>
</dbReference>
<keyword evidence="3" id="KW-1185">Reference proteome</keyword>
<feature type="compositionally biased region" description="Polar residues" evidence="1">
    <location>
        <begin position="92"/>
        <end position="101"/>
    </location>
</feature>
<feature type="region of interest" description="Disordered" evidence="1">
    <location>
        <begin position="86"/>
        <end position="108"/>
    </location>
</feature>
<organism evidence="3 4">
    <name type="scientific">Panagrolaimus davidi</name>
    <dbReference type="NCBI Taxonomy" id="227884"/>
    <lineage>
        <taxon>Eukaryota</taxon>
        <taxon>Metazoa</taxon>
        <taxon>Ecdysozoa</taxon>
        <taxon>Nematoda</taxon>
        <taxon>Chromadorea</taxon>
        <taxon>Rhabditida</taxon>
        <taxon>Tylenchina</taxon>
        <taxon>Panagrolaimomorpha</taxon>
        <taxon>Panagrolaimoidea</taxon>
        <taxon>Panagrolaimidae</taxon>
        <taxon>Panagrolaimus</taxon>
    </lineage>
</organism>
<dbReference type="Proteomes" id="UP000887578">
    <property type="component" value="Unplaced"/>
</dbReference>
<dbReference type="Gene3D" id="3.40.50.300">
    <property type="entry name" value="P-loop containing nucleotide triphosphate hydrolases"/>
    <property type="match status" value="1"/>
</dbReference>
<dbReference type="FunFam" id="3.40.50.300:FF:000587">
    <property type="entry name" value="von Willebrand factor A domain containing 8"/>
    <property type="match status" value="1"/>
</dbReference>
<evidence type="ECO:0000259" key="2">
    <source>
        <dbReference type="Pfam" id="PF07728"/>
    </source>
</evidence>
<dbReference type="GO" id="GO:0016887">
    <property type="term" value="F:ATP hydrolysis activity"/>
    <property type="evidence" value="ECO:0007669"/>
    <property type="project" value="InterPro"/>
</dbReference>
<dbReference type="PANTHER" id="PTHR21610:SF9">
    <property type="entry name" value="VON WILLEBRAND FACTOR A DOMAIN-CONTAINING PROTEIN 8"/>
    <property type="match status" value="1"/>
</dbReference>
<reference evidence="4" key="1">
    <citation type="submission" date="2022-11" db="UniProtKB">
        <authorList>
            <consortium name="WormBaseParasite"/>
        </authorList>
    </citation>
    <scope>IDENTIFICATION</scope>
</reference>
<dbReference type="InterPro" id="IPR039891">
    <property type="entry name" value="VWA8"/>
</dbReference>
<evidence type="ECO:0000313" key="4">
    <source>
        <dbReference type="WBParaSite" id="PDA_v2.g19742.t1"/>
    </source>
</evidence>
<evidence type="ECO:0000256" key="1">
    <source>
        <dbReference type="SAM" id="MobiDB-lite"/>
    </source>
</evidence>
<dbReference type="InterPro" id="IPR027417">
    <property type="entry name" value="P-loop_NTPase"/>
</dbReference>
<dbReference type="PANTHER" id="PTHR21610">
    <property type="entry name" value="VON WILLEBRAND FACTOR A DOMAIN-CONTAINING PROTEIN 8"/>
    <property type="match status" value="1"/>
</dbReference>
<dbReference type="InterPro" id="IPR011704">
    <property type="entry name" value="ATPase_dyneun-rel_AAA"/>
</dbReference>
<dbReference type="GO" id="GO:0005737">
    <property type="term" value="C:cytoplasm"/>
    <property type="evidence" value="ECO:0007669"/>
    <property type="project" value="TreeGrafter"/>
</dbReference>
<accession>A0A914PY15</accession>
<sequence length="422" mass="47806">MIVPEHIYVNGSGNKRVKHQSLDQYEASRVLEDMRVPDRIVLGGGETHIGNKADPTEVMADRLRTIPILTPGHEVPSHLTAEDLNQSEESIDNQHNNSSEASIAIDEDPLRELKNMRKQLGRLSTRVMQLEDESTSRNTRDAKNTILKIGNIRAPIHDAKRPEFVPTGFADKNLPPSLIHAIEWLIQKDALQQDVFLMGVPGSLRSFVVFSYLDLTNREFEYLSVTRDTTEADIKQRREINNGNAFYSDLCAVRAALNGRVLVIDGVEKAERNVLPILNNLLENREMQLDDGRFLMAARKYDKLREKYSVEELQKMKVERVSEDFHVIALGLPVPTFKGHTLDPPLRSRFQCRNIAELPFETMSQLCSFIAPNVGNERVNNLLALVYGLNSQNSEKSGIALPLFPIDNLLKSLKIWDMLKYG</sequence>
<dbReference type="AlphaFoldDB" id="A0A914PY15"/>
<feature type="domain" description="ATPase dynein-related AAA" evidence="2">
    <location>
        <begin position="194"/>
        <end position="350"/>
    </location>
</feature>
<dbReference type="GO" id="GO:0005524">
    <property type="term" value="F:ATP binding"/>
    <property type="evidence" value="ECO:0007669"/>
    <property type="project" value="InterPro"/>
</dbReference>
<name>A0A914PY15_9BILA</name>
<dbReference type="Pfam" id="PF07728">
    <property type="entry name" value="AAA_5"/>
    <property type="match status" value="1"/>
</dbReference>
<evidence type="ECO:0000313" key="3">
    <source>
        <dbReference type="Proteomes" id="UP000887578"/>
    </source>
</evidence>
<dbReference type="SUPFAM" id="SSF52540">
    <property type="entry name" value="P-loop containing nucleoside triphosphate hydrolases"/>
    <property type="match status" value="1"/>
</dbReference>